<dbReference type="EnsemblMetazoa" id="PPA14232.1">
    <property type="protein sequence ID" value="PPA14232.1"/>
    <property type="gene ID" value="WBGene00103786"/>
</dbReference>
<keyword evidence="8" id="KW-0458">Lysosome</keyword>
<keyword evidence="7" id="KW-0325">Glycoprotein</keyword>
<dbReference type="Pfam" id="PF04083">
    <property type="entry name" value="Abhydro_lipase"/>
    <property type="match status" value="1"/>
</dbReference>
<dbReference type="AlphaFoldDB" id="A0A454XVL2"/>
<dbReference type="InterPro" id="IPR029058">
    <property type="entry name" value="AB_hydrolase_fold"/>
</dbReference>
<keyword evidence="6" id="KW-0443">Lipid metabolism</keyword>
<accession>A0A8R1YES6</accession>
<evidence type="ECO:0000313" key="9">
    <source>
        <dbReference type="EnsemblMetazoa" id="PPA14232.1"/>
    </source>
</evidence>
<dbReference type="OMA" id="HGKNETS"/>
<evidence type="ECO:0000256" key="8">
    <source>
        <dbReference type="ARBA" id="ARBA00023228"/>
    </source>
</evidence>
<comment type="subcellular location">
    <subcellularLocation>
        <location evidence="1">Lysosome lumen</location>
    </subcellularLocation>
</comment>
<dbReference type="PANTHER" id="PTHR11005">
    <property type="entry name" value="LYSOSOMAL ACID LIPASE-RELATED"/>
    <property type="match status" value="1"/>
</dbReference>
<protein>
    <submittedName>
        <fullName evidence="9">Lipl-6</fullName>
    </submittedName>
</protein>
<dbReference type="SUPFAM" id="SSF53474">
    <property type="entry name" value="alpha/beta-Hydrolases"/>
    <property type="match status" value="1"/>
</dbReference>
<dbReference type="Gene3D" id="3.40.50.1820">
    <property type="entry name" value="alpha/beta hydrolase"/>
    <property type="match status" value="1"/>
</dbReference>
<organism evidence="9 10">
    <name type="scientific">Pristionchus pacificus</name>
    <name type="common">Parasitic nematode worm</name>
    <dbReference type="NCBI Taxonomy" id="54126"/>
    <lineage>
        <taxon>Eukaryota</taxon>
        <taxon>Metazoa</taxon>
        <taxon>Ecdysozoa</taxon>
        <taxon>Nematoda</taxon>
        <taxon>Chromadorea</taxon>
        <taxon>Rhabditida</taxon>
        <taxon>Rhabditina</taxon>
        <taxon>Diplogasteromorpha</taxon>
        <taxon>Diplogasteroidea</taxon>
        <taxon>Neodiplogasteridae</taxon>
        <taxon>Pristionchus</taxon>
    </lineage>
</organism>
<dbReference type="GO" id="GO:0016298">
    <property type="term" value="F:lipase activity"/>
    <property type="evidence" value="ECO:0000318"/>
    <property type="project" value="GO_Central"/>
</dbReference>
<reference evidence="9" key="2">
    <citation type="submission" date="2022-06" db="UniProtKB">
        <authorList>
            <consortium name="EnsemblMetazoa"/>
        </authorList>
    </citation>
    <scope>IDENTIFICATION</scope>
    <source>
        <strain evidence="9">PS312</strain>
    </source>
</reference>
<dbReference type="GO" id="GO:0043202">
    <property type="term" value="C:lysosomal lumen"/>
    <property type="evidence" value="ECO:0007669"/>
    <property type="project" value="UniProtKB-SubCell"/>
</dbReference>
<dbReference type="OrthoDB" id="9974421at2759"/>
<gene>
    <name evidence="9" type="primary">WBGene00103786</name>
</gene>
<evidence type="ECO:0000256" key="7">
    <source>
        <dbReference type="ARBA" id="ARBA00023180"/>
    </source>
</evidence>
<reference evidence="10" key="1">
    <citation type="journal article" date="2008" name="Nat. Genet.">
        <title>The Pristionchus pacificus genome provides a unique perspective on nematode lifestyle and parasitism.</title>
        <authorList>
            <person name="Dieterich C."/>
            <person name="Clifton S.W."/>
            <person name="Schuster L.N."/>
            <person name="Chinwalla A."/>
            <person name="Delehaunty K."/>
            <person name="Dinkelacker I."/>
            <person name="Fulton L."/>
            <person name="Fulton R."/>
            <person name="Godfrey J."/>
            <person name="Minx P."/>
            <person name="Mitreva M."/>
            <person name="Roeseler W."/>
            <person name="Tian H."/>
            <person name="Witte H."/>
            <person name="Yang S.P."/>
            <person name="Wilson R.K."/>
            <person name="Sommer R.J."/>
        </authorList>
    </citation>
    <scope>NUCLEOTIDE SEQUENCE [LARGE SCALE GENOMIC DNA]</scope>
    <source>
        <strain evidence="10">PS312</strain>
    </source>
</reference>
<evidence type="ECO:0000313" key="10">
    <source>
        <dbReference type="Proteomes" id="UP000005239"/>
    </source>
</evidence>
<evidence type="ECO:0000256" key="1">
    <source>
        <dbReference type="ARBA" id="ARBA00004227"/>
    </source>
</evidence>
<evidence type="ECO:0000256" key="2">
    <source>
        <dbReference type="ARBA" id="ARBA00010701"/>
    </source>
</evidence>
<evidence type="ECO:0000256" key="3">
    <source>
        <dbReference type="ARBA" id="ARBA00022729"/>
    </source>
</evidence>
<keyword evidence="3" id="KW-0732">Signal</keyword>
<keyword evidence="10" id="KW-1185">Reference proteome</keyword>
<dbReference type="Proteomes" id="UP000005239">
    <property type="component" value="Unassembled WGS sequence"/>
</dbReference>
<dbReference type="GO" id="GO:0016042">
    <property type="term" value="P:lipid catabolic process"/>
    <property type="evidence" value="ECO:0007669"/>
    <property type="project" value="UniProtKB-KW"/>
</dbReference>
<name>A0A454XVL2_PRIPA</name>
<evidence type="ECO:0000256" key="5">
    <source>
        <dbReference type="ARBA" id="ARBA00022963"/>
    </source>
</evidence>
<accession>A0A454XVL2</accession>
<evidence type="ECO:0000256" key="6">
    <source>
        <dbReference type="ARBA" id="ARBA00023098"/>
    </source>
</evidence>
<proteinExistence type="inferred from homology"/>
<evidence type="ECO:0000256" key="4">
    <source>
        <dbReference type="ARBA" id="ARBA00022801"/>
    </source>
</evidence>
<keyword evidence="4" id="KW-0378">Hydrolase</keyword>
<dbReference type="InterPro" id="IPR006693">
    <property type="entry name" value="AB_hydrolase_lipase"/>
</dbReference>
<dbReference type="FunFam" id="3.40.50.1820:FF:000021">
    <property type="entry name" value="Lipase"/>
    <property type="match status" value="1"/>
</dbReference>
<sequence>MRHLLIPLLVTVVSSLVVLQDDVPLPVDPEALMSVPEMIRHWGYPAESHQVTTADGYVLTLHRIPHGRNETAESVKNTTRPVVFLQHGLMCSSSMWVLNLPHQSAGFMFADAGYDVWMGNSRGNIYSRKHVRMTEESDDFWRFTWQQMAEFDLPASIDGVLNATNQTYVYFVGHSQGALSMFAKQAVDPAFAPKIRQLFALAPVARLAHVQGAFSYLGKMYDQAKGLLALFGDGQFLRNNLLTRILADLLCDSSLSNPLCTNLIFSISGPDSHQFNNTRVPIYLAHNPAGTSIRNMVHFSQMVHNKRFAPYDLGKDINMKLYGAPFAPEYDVSQIASPTYLFYSDADWLASPEDVEGFLMRRLNSSVLRVATRLSDFNHNDFMWGLRARKEIYDPIDKIIRQDVRRQEIRHVLTSKDGKEEQSIKVLYNKKSSHSKPPRRLRRIIVRKGVHSSINSISTAALERAKMKRDEEKS</sequence>
<dbReference type="GO" id="GO:0006629">
    <property type="term" value="P:lipid metabolic process"/>
    <property type="evidence" value="ECO:0000318"/>
    <property type="project" value="GO_Central"/>
</dbReference>
<comment type="similarity">
    <text evidence="2">Belongs to the AB hydrolase superfamily. Lipase family.</text>
</comment>
<keyword evidence="5" id="KW-0442">Lipid degradation</keyword>